<evidence type="ECO:0000313" key="2">
    <source>
        <dbReference type="EMBL" id="PRQ57180.1"/>
    </source>
</evidence>
<feature type="transmembrane region" description="Helical" evidence="1">
    <location>
        <begin position="62"/>
        <end position="83"/>
    </location>
</feature>
<dbReference type="AlphaFoldDB" id="A0A2P6SEU2"/>
<gene>
    <name evidence="2" type="ORF">RchiOBHm_Chr1g0345481</name>
</gene>
<name>A0A2P6SEU2_ROSCH</name>
<evidence type="ECO:0000256" key="1">
    <source>
        <dbReference type="SAM" id="Phobius"/>
    </source>
</evidence>
<proteinExistence type="predicted"/>
<protein>
    <submittedName>
        <fullName evidence="2">Putative P-loop containing nucleoside triphosphate hydrolase</fullName>
    </submittedName>
</protein>
<accession>A0A2P6SEU2</accession>
<keyword evidence="2" id="KW-0378">Hydrolase</keyword>
<evidence type="ECO:0000313" key="3">
    <source>
        <dbReference type="Proteomes" id="UP000238479"/>
    </source>
</evidence>
<sequence length="84" mass="9915">MCSVFSFDLLHVMLEKWVPKLRHYASSVPIILVGTKLGIHSFHYQNQFKLDLIDMPLFSLKFHSMLTIIYLLFVFKFIASFFLT</sequence>
<dbReference type="Gramene" id="PRQ57180">
    <property type="protein sequence ID" value="PRQ57180"/>
    <property type="gene ID" value="RchiOBHm_Chr1g0345481"/>
</dbReference>
<dbReference type="Proteomes" id="UP000238479">
    <property type="component" value="Chromosome 1"/>
</dbReference>
<keyword evidence="1" id="KW-0812">Transmembrane</keyword>
<reference evidence="2 3" key="1">
    <citation type="journal article" date="2018" name="Nat. Genet.">
        <title>The Rosa genome provides new insights in the design of modern roses.</title>
        <authorList>
            <person name="Bendahmane M."/>
        </authorList>
    </citation>
    <scope>NUCLEOTIDE SEQUENCE [LARGE SCALE GENOMIC DNA]</scope>
    <source>
        <strain evidence="3">cv. Old Blush</strain>
    </source>
</reference>
<comment type="caution">
    <text evidence="2">The sequence shown here is derived from an EMBL/GenBank/DDBJ whole genome shotgun (WGS) entry which is preliminary data.</text>
</comment>
<keyword evidence="3" id="KW-1185">Reference proteome</keyword>
<keyword evidence="1" id="KW-1133">Transmembrane helix</keyword>
<organism evidence="2 3">
    <name type="scientific">Rosa chinensis</name>
    <name type="common">China rose</name>
    <dbReference type="NCBI Taxonomy" id="74649"/>
    <lineage>
        <taxon>Eukaryota</taxon>
        <taxon>Viridiplantae</taxon>
        <taxon>Streptophyta</taxon>
        <taxon>Embryophyta</taxon>
        <taxon>Tracheophyta</taxon>
        <taxon>Spermatophyta</taxon>
        <taxon>Magnoliopsida</taxon>
        <taxon>eudicotyledons</taxon>
        <taxon>Gunneridae</taxon>
        <taxon>Pentapetalae</taxon>
        <taxon>rosids</taxon>
        <taxon>fabids</taxon>
        <taxon>Rosales</taxon>
        <taxon>Rosaceae</taxon>
        <taxon>Rosoideae</taxon>
        <taxon>Rosoideae incertae sedis</taxon>
        <taxon>Rosa</taxon>
    </lineage>
</organism>
<dbReference type="GO" id="GO:0016787">
    <property type="term" value="F:hydrolase activity"/>
    <property type="evidence" value="ECO:0007669"/>
    <property type="project" value="UniProtKB-KW"/>
</dbReference>
<dbReference type="InterPro" id="IPR027417">
    <property type="entry name" value="P-loop_NTPase"/>
</dbReference>
<dbReference type="EMBL" id="PDCK01000039">
    <property type="protein sequence ID" value="PRQ57180.1"/>
    <property type="molecule type" value="Genomic_DNA"/>
</dbReference>
<dbReference type="Gene3D" id="3.40.50.300">
    <property type="entry name" value="P-loop containing nucleotide triphosphate hydrolases"/>
    <property type="match status" value="1"/>
</dbReference>
<keyword evidence="1" id="KW-0472">Membrane</keyword>